<dbReference type="NCBIfam" id="TIGR03898">
    <property type="entry name" value="lanti_MRSA_kill"/>
    <property type="match status" value="1"/>
</dbReference>
<dbReference type="STRING" id="307121.GA0070620_0572"/>
<dbReference type="InterPro" id="IPR027635">
    <property type="entry name" value="Lantibiotic2_lead_pep_dom"/>
</dbReference>
<dbReference type="EMBL" id="LT598496">
    <property type="protein sequence ID" value="SBV25103.1"/>
    <property type="molecule type" value="Genomic_DNA"/>
</dbReference>
<organism evidence="1 2">
    <name type="scientific">Micromonospora krabiensis</name>
    <dbReference type="NCBI Taxonomy" id="307121"/>
    <lineage>
        <taxon>Bacteria</taxon>
        <taxon>Bacillati</taxon>
        <taxon>Actinomycetota</taxon>
        <taxon>Actinomycetes</taxon>
        <taxon>Micromonosporales</taxon>
        <taxon>Micromonosporaceae</taxon>
        <taxon>Micromonospora</taxon>
    </lineage>
</organism>
<accession>A0A1C3MXP9</accession>
<reference evidence="2" key="1">
    <citation type="submission" date="2016-06" db="EMBL/GenBank/DDBJ databases">
        <authorList>
            <person name="Varghese N."/>
        </authorList>
    </citation>
    <scope>NUCLEOTIDE SEQUENCE [LARGE SCALE GENOMIC DNA]</scope>
    <source>
        <strain evidence="2">DSM 45344</strain>
    </source>
</reference>
<dbReference type="Proteomes" id="UP000199393">
    <property type="component" value="Chromosome I"/>
</dbReference>
<protein>
    <submittedName>
        <fullName evidence="1">Type 2 lantibiotic, mersacidin/lichenicidin family</fullName>
    </submittedName>
</protein>
<keyword evidence="2" id="KW-1185">Reference proteome</keyword>
<gene>
    <name evidence="1" type="ORF">GA0070620_0572</name>
</gene>
<evidence type="ECO:0000313" key="1">
    <source>
        <dbReference type="EMBL" id="SBV25103.1"/>
    </source>
</evidence>
<dbReference type="OrthoDB" id="3538673at2"/>
<dbReference type="AlphaFoldDB" id="A0A1C3MXP9"/>
<sequence>MSITDIVSAWKDEYRRTAVPEATDAHPAGLVELDRDQLETVAGGAAATTGHTTACCHCVC</sequence>
<proteinExistence type="predicted"/>
<dbReference type="RefSeq" id="WP_157741520.1">
    <property type="nucleotide sequence ID" value="NZ_JBHRWG010000002.1"/>
</dbReference>
<dbReference type="GO" id="GO:0042742">
    <property type="term" value="P:defense response to bacterium"/>
    <property type="evidence" value="ECO:0007669"/>
    <property type="project" value="InterPro"/>
</dbReference>
<name>A0A1C3MXP9_9ACTN</name>
<evidence type="ECO:0000313" key="2">
    <source>
        <dbReference type="Proteomes" id="UP000199393"/>
    </source>
</evidence>